<gene>
    <name evidence="2" type="ORF">SAMN05421636_102304</name>
</gene>
<proteinExistence type="predicted"/>
<dbReference type="Proteomes" id="UP000199109">
    <property type="component" value="Unassembled WGS sequence"/>
</dbReference>
<name>A0A1G6YM92_9FLAO</name>
<keyword evidence="1" id="KW-0732">Signal</keyword>
<dbReference type="EMBL" id="FNAO01000002">
    <property type="protein sequence ID" value="SDD91450.1"/>
    <property type="molecule type" value="Genomic_DNA"/>
</dbReference>
<sequence length="285" mass="33328">MGILKFTLMKRYIFISAFVLVSAFANAQQIQVLDTIYANDQKNVALFFPEPIRQGITGSDNFIFTYNREKEQYFGLLQAKPGKESNLLVINRNGSIFSYIVRYRERLKNLNYFVPKSSSIGNEKPMVIDSTGIIEPVEQIGNRKYYYQKFSSYLLGRNQRIGRIKKRNEGIVLSIQNIVFDKDELYFVIQIENKSTLDYDLKFLKFSVQTRQKGKRKSLQTLYQEPLFIHNRPTKIAENETARLVYVMPKFSISDDRRVILELNESNGERNVELKVSHKYINNPN</sequence>
<reference evidence="2 3" key="1">
    <citation type="submission" date="2016-10" db="EMBL/GenBank/DDBJ databases">
        <authorList>
            <person name="de Groot N.N."/>
        </authorList>
    </citation>
    <scope>NUCLEOTIDE SEQUENCE [LARGE SCALE GENOMIC DNA]</scope>
    <source>
        <strain evidence="2 3">DSM 23421</strain>
    </source>
</reference>
<protein>
    <recommendedName>
        <fullName evidence="4">Bacteroides conjugative transposon TraN protein</fullName>
    </recommendedName>
</protein>
<dbReference type="STRING" id="641691.SAMN05421636_102304"/>
<dbReference type="Pfam" id="PF13595">
    <property type="entry name" value="DUF4138"/>
    <property type="match status" value="1"/>
</dbReference>
<keyword evidence="3" id="KW-1185">Reference proteome</keyword>
<evidence type="ECO:0000313" key="3">
    <source>
        <dbReference type="Proteomes" id="UP000199109"/>
    </source>
</evidence>
<evidence type="ECO:0008006" key="4">
    <source>
        <dbReference type="Google" id="ProtNLM"/>
    </source>
</evidence>
<dbReference type="InterPro" id="IPR022298">
    <property type="entry name" value="Conjug_transposon_TraN"/>
</dbReference>
<feature type="chain" id="PRO_5011683565" description="Bacteroides conjugative transposon TraN protein" evidence="1">
    <location>
        <begin position="28"/>
        <end position="285"/>
    </location>
</feature>
<evidence type="ECO:0000256" key="1">
    <source>
        <dbReference type="SAM" id="SignalP"/>
    </source>
</evidence>
<dbReference type="AlphaFoldDB" id="A0A1G6YM92"/>
<accession>A0A1G6YM92</accession>
<feature type="signal peptide" evidence="1">
    <location>
        <begin position="1"/>
        <end position="27"/>
    </location>
</feature>
<evidence type="ECO:0000313" key="2">
    <source>
        <dbReference type="EMBL" id="SDD91450.1"/>
    </source>
</evidence>
<organism evidence="2 3">
    <name type="scientific">Pricia antarctica</name>
    <dbReference type="NCBI Taxonomy" id="641691"/>
    <lineage>
        <taxon>Bacteria</taxon>
        <taxon>Pseudomonadati</taxon>
        <taxon>Bacteroidota</taxon>
        <taxon>Flavobacteriia</taxon>
        <taxon>Flavobacteriales</taxon>
        <taxon>Flavobacteriaceae</taxon>
        <taxon>Pricia</taxon>
    </lineage>
</organism>